<dbReference type="EMBL" id="OGTW01000045">
    <property type="protein sequence ID" value="SPB25121.1"/>
    <property type="molecule type" value="Genomic_DNA"/>
</dbReference>
<dbReference type="NCBIfam" id="TIGR01633">
    <property type="entry name" value="phi3626_gp14_N"/>
    <property type="match status" value="1"/>
</dbReference>
<name>A0A2X0R2J1_9LACT</name>
<dbReference type="Proteomes" id="UP000279235">
    <property type="component" value="Unassembled WGS sequence"/>
</dbReference>
<feature type="domain" description="Siphovirus-type tail component RIFT-related" evidence="1">
    <location>
        <begin position="34"/>
        <end position="124"/>
    </location>
</feature>
<dbReference type="AlphaFoldDB" id="A0A2X0R2J1"/>
<evidence type="ECO:0000259" key="1">
    <source>
        <dbReference type="Pfam" id="PF05709"/>
    </source>
</evidence>
<organism evidence="3 4">
    <name type="scientific">Lactococcus lactis</name>
    <dbReference type="NCBI Taxonomy" id="1358"/>
    <lineage>
        <taxon>Bacteria</taxon>
        <taxon>Bacillati</taxon>
        <taxon>Bacillota</taxon>
        <taxon>Bacilli</taxon>
        <taxon>Lactobacillales</taxon>
        <taxon>Streptococcaceae</taxon>
        <taxon>Lactococcus</taxon>
    </lineage>
</organism>
<dbReference type="Pfam" id="PF05709">
    <property type="entry name" value="Sipho_tail"/>
    <property type="match status" value="1"/>
</dbReference>
<dbReference type="InterPro" id="IPR008841">
    <property type="entry name" value="Siphovirus-type_tail_N"/>
</dbReference>
<dbReference type="InterPro" id="IPR006520">
    <property type="entry name" value="Dit_BPSPP_N"/>
</dbReference>
<evidence type="ECO:0000313" key="2">
    <source>
        <dbReference type="EMBL" id="SPB25121.1"/>
    </source>
</evidence>
<protein>
    <submittedName>
        <fullName evidence="3">Phage protein, tail component</fullName>
    </submittedName>
</protein>
<evidence type="ECO:0000313" key="4">
    <source>
        <dbReference type="Proteomes" id="UP000279235"/>
    </source>
</evidence>
<reference evidence="3" key="3">
    <citation type="submission" date="2018-05" db="EMBL/GenBank/DDBJ databases">
        <authorList>
            <person name="Lanie J.A."/>
            <person name="Ng W.-L."/>
            <person name="Kazmierczak K.M."/>
            <person name="Andrzejewski T.M."/>
            <person name="Davidsen T.M."/>
            <person name="Wayne K.J."/>
            <person name="Tettelin H."/>
            <person name="Glass J.I."/>
            <person name="Rusch D."/>
            <person name="Podicherti R."/>
            <person name="Tsui H.-C.T."/>
            <person name="Winkler M.E."/>
        </authorList>
    </citation>
    <scope>NUCLEOTIDE SEQUENCE</scope>
    <source>
        <strain evidence="3">Lactococcus lactis</strain>
    </source>
</reference>
<dbReference type="RefSeq" id="WP_127093817.1">
    <property type="nucleotide sequence ID" value="NZ_OGTW02000045.1"/>
</dbReference>
<sequence>MTFSVNYNGVELSELVSGFTAIDRGFGSVWNNTLSNQVARYGQSFVKNTLSAKKITITIRKSGIPSDWIALRKELAKVLDVNEPAPLIFGDEPNKVWYAVADGTQALSEDISNLVATGTLTFIVPEGHAYSTYTNVLNSDNSGGVDGSITPNDDGSVDITINNQGTLPTWIDLKLTNNHDNGYFAVIGLKGALELGNREEVDGVTIKHSDVLYDSKTDPKFSKFVSAAGQPHPEWAGAGTNGTIGYQEYNYKSSNGQQKTMKGVKLINPGSQTGFRGGMTELVLPPDSNGDSGAVNFYAWFRLFTWTTMLGQTGVMQILFTDKNDKFVAGYGTLKDDKTGNTGTVGFWIGGDKKRQWKHIPYVANNGEQTGLKDNNTMLNDNRGQLDFAKQGATLGFYWKGGHQTIVVPELEDVAIHKVKFFFGNWSTNPRGTMTHMVIRDFWCRKDFVNTWNDLPNRYKNGSVVEIDMASGNVSKDGISAITEVVNGTEPFNIPPGISQIKIIQSSWNNTPPDVEISWKERIL</sequence>
<evidence type="ECO:0000313" key="3">
    <source>
        <dbReference type="EMBL" id="SPS11209.1"/>
    </source>
</evidence>
<dbReference type="Gene3D" id="2.40.30.200">
    <property type="match status" value="1"/>
</dbReference>
<dbReference type="EMBL" id="OGTW02000045">
    <property type="protein sequence ID" value="SPS11209.1"/>
    <property type="molecule type" value="Genomic_DNA"/>
</dbReference>
<gene>
    <name evidence="3" type="ORF">AMHIJAGA_01143</name>
</gene>
<proteinExistence type="predicted"/>
<accession>A0A2X0R2J1</accession>
<reference evidence="4" key="2">
    <citation type="submission" date="2018-05" db="EMBL/GenBank/DDBJ databases">
        <authorList>
            <person name="Duru I."/>
        </authorList>
    </citation>
    <scope>NUCLEOTIDE SEQUENCE [LARGE SCALE GENOMIC DNA]</scope>
</reference>
<reference evidence="2" key="1">
    <citation type="submission" date="2018-01" db="EMBL/GenBank/DDBJ databases">
        <authorList>
            <person name="Gaut B.S."/>
            <person name="Morton B.R."/>
            <person name="Clegg M.T."/>
            <person name="Duvall M.R."/>
        </authorList>
    </citation>
    <scope>NUCLEOTIDE SEQUENCE</scope>
    <source>
        <strain evidence="2">Lactococcus lactis</strain>
    </source>
</reference>